<gene>
    <name evidence="2" type="ORF">EC9_28350</name>
</gene>
<accession>A0A517M188</accession>
<feature type="signal peptide" evidence="1">
    <location>
        <begin position="1"/>
        <end position="28"/>
    </location>
</feature>
<feature type="chain" id="PRO_5021696547" evidence="1">
    <location>
        <begin position="29"/>
        <end position="274"/>
    </location>
</feature>
<reference evidence="2 3" key="1">
    <citation type="submission" date="2019-02" db="EMBL/GenBank/DDBJ databases">
        <title>Deep-cultivation of Planctomycetes and their phenomic and genomic characterization uncovers novel biology.</title>
        <authorList>
            <person name="Wiegand S."/>
            <person name="Jogler M."/>
            <person name="Boedeker C."/>
            <person name="Pinto D."/>
            <person name="Vollmers J."/>
            <person name="Rivas-Marin E."/>
            <person name="Kohn T."/>
            <person name="Peeters S.H."/>
            <person name="Heuer A."/>
            <person name="Rast P."/>
            <person name="Oberbeckmann S."/>
            <person name="Bunk B."/>
            <person name="Jeske O."/>
            <person name="Meyerdierks A."/>
            <person name="Storesund J.E."/>
            <person name="Kallscheuer N."/>
            <person name="Luecker S."/>
            <person name="Lage O.M."/>
            <person name="Pohl T."/>
            <person name="Merkel B.J."/>
            <person name="Hornburger P."/>
            <person name="Mueller R.-W."/>
            <person name="Bruemmer F."/>
            <person name="Labrenz M."/>
            <person name="Spormann A.M."/>
            <person name="Op den Camp H."/>
            <person name="Overmann J."/>
            <person name="Amann R."/>
            <person name="Jetten M.S.M."/>
            <person name="Mascher T."/>
            <person name="Medema M.H."/>
            <person name="Devos D.P."/>
            <person name="Kaster A.-K."/>
            <person name="Ovreas L."/>
            <person name="Rohde M."/>
            <person name="Galperin M.Y."/>
            <person name="Jogler C."/>
        </authorList>
    </citation>
    <scope>NUCLEOTIDE SEQUENCE [LARGE SCALE GENOMIC DNA]</scope>
    <source>
        <strain evidence="2 3">EC9</strain>
    </source>
</reference>
<dbReference type="EMBL" id="CP036261">
    <property type="protein sequence ID" value="QDS88644.1"/>
    <property type="molecule type" value="Genomic_DNA"/>
</dbReference>
<evidence type="ECO:0000313" key="3">
    <source>
        <dbReference type="Proteomes" id="UP000319557"/>
    </source>
</evidence>
<dbReference type="RefSeq" id="WP_145346007.1">
    <property type="nucleotide sequence ID" value="NZ_CP036261.1"/>
</dbReference>
<name>A0A517M188_9BACT</name>
<keyword evidence="1" id="KW-0732">Signal</keyword>
<evidence type="ECO:0000256" key="1">
    <source>
        <dbReference type="SAM" id="SignalP"/>
    </source>
</evidence>
<sequence length="274" mass="30322" precursor="true">MNNLSSIRFTAPCAILAALLCVPPIAFADSPASQPPLAILAQPITNVDGQTQAWPEVVMQDGMDAEQQRKVIASLGRRFEDFTKKGINSPIDIPRAVKKSVDGGVFRTYSYFFTVHTSLETLNDENLLTKLFAENKNGEGEGEDLGVVGDDKYSYAHEPELLKRISLSMVLRSNDTKTDASVYAGSIVVAADPENRQQSSWAPLDKPEDKTPYLGMGIYTKATPLVELPDVLFFEAHMVFYEPKAWFRGKNLLGAKLPIMIQDQVRTLRRGVAR</sequence>
<keyword evidence="3" id="KW-1185">Reference proteome</keyword>
<proteinExistence type="predicted"/>
<dbReference type="AlphaFoldDB" id="A0A517M188"/>
<evidence type="ECO:0000313" key="2">
    <source>
        <dbReference type="EMBL" id="QDS88644.1"/>
    </source>
</evidence>
<protein>
    <submittedName>
        <fullName evidence="2">Uncharacterized protein</fullName>
    </submittedName>
</protein>
<dbReference type="OrthoDB" id="282392at2"/>
<dbReference type="Proteomes" id="UP000319557">
    <property type="component" value="Chromosome"/>
</dbReference>
<organism evidence="2 3">
    <name type="scientific">Rosistilla ulvae</name>
    <dbReference type="NCBI Taxonomy" id="1930277"/>
    <lineage>
        <taxon>Bacteria</taxon>
        <taxon>Pseudomonadati</taxon>
        <taxon>Planctomycetota</taxon>
        <taxon>Planctomycetia</taxon>
        <taxon>Pirellulales</taxon>
        <taxon>Pirellulaceae</taxon>
        <taxon>Rosistilla</taxon>
    </lineage>
</organism>
<dbReference type="KEGG" id="ruv:EC9_28350"/>